<keyword evidence="2" id="KW-1185">Reference proteome</keyword>
<gene>
    <name evidence="1" type="ORF">ACFPCV_28280</name>
</gene>
<name>A0ABV9SAG5_9PSEU</name>
<proteinExistence type="predicted"/>
<evidence type="ECO:0000313" key="1">
    <source>
        <dbReference type="EMBL" id="MFC4857411.1"/>
    </source>
</evidence>
<dbReference type="EMBL" id="JBHSIS010000020">
    <property type="protein sequence ID" value="MFC4857411.1"/>
    <property type="molecule type" value="Genomic_DNA"/>
</dbReference>
<reference evidence="2" key="1">
    <citation type="journal article" date="2019" name="Int. J. Syst. Evol. Microbiol.">
        <title>The Global Catalogue of Microorganisms (GCM) 10K type strain sequencing project: providing services to taxonomists for standard genome sequencing and annotation.</title>
        <authorList>
            <consortium name="The Broad Institute Genomics Platform"/>
            <consortium name="The Broad Institute Genome Sequencing Center for Infectious Disease"/>
            <person name="Wu L."/>
            <person name="Ma J."/>
        </authorList>
    </citation>
    <scope>NUCLEOTIDE SEQUENCE [LARGE SCALE GENOMIC DNA]</scope>
    <source>
        <strain evidence="2">ZS-22-S1</strain>
    </source>
</reference>
<dbReference type="RefSeq" id="WP_378059411.1">
    <property type="nucleotide sequence ID" value="NZ_JBHSIS010000020.1"/>
</dbReference>
<comment type="caution">
    <text evidence="1">The sequence shown here is derived from an EMBL/GenBank/DDBJ whole genome shotgun (WGS) entry which is preliminary data.</text>
</comment>
<evidence type="ECO:0008006" key="3">
    <source>
        <dbReference type="Google" id="ProtNLM"/>
    </source>
</evidence>
<organism evidence="1 2">
    <name type="scientific">Actinophytocola glycyrrhizae</name>
    <dbReference type="NCBI Taxonomy" id="2044873"/>
    <lineage>
        <taxon>Bacteria</taxon>
        <taxon>Bacillati</taxon>
        <taxon>Actinomycetota</taxon>
        <taxon>Actinomycetes</taxon>
        <taxon>Pseudonocardiales</taxon>
        <taxon>Pseudonocardiaceae</taxon>
    </lineage>
</organism>
<dbReference type="Proteomes" id="UP001595859">
    <property type="component" value="Unassembled WGS sequence"/>
</dbReference>
<evidence type="ECO:0000313" key="2">
    <source>
        <dbReference type="Proteomes" id="UP001595859"/>
    </source>
</evidence>
<protein>
    <recommendedName>
        <fullName evidence="3">MFS transporter</fullName>
    </recommendedName>
</protein>
<accession>A0ABV9SAG5</accession>
<sequence length="75" mass="7237">MADLGWRAAFYAVAVLALVAAALTVPGAVEGERKPGEGAGLRATAGAGHPVVAWTGAGVLGLGAVSVRGEQGLVA</sequence>